<keyword evidence="2" id="KW-0804">Transcription</keyword>
<keyword evidence="4" id="KW-0472">Membrane</keyword>
<proteinExistence type="inferred from homology"/>
<keyword evidence="2" id="KW-0806">Transcription termination</keyword>
<dbReference type="Gene3D" id="1.25.70.10">
    <property type="entry name" value="Transcription termination factor 3, mitochondrial"/>
    <property type="match status" value="2"/>
</dbReference>
<name>A0A6A6LID3_HEVBR</name>
<dbReference type="GO" id="GO:0003676">
    <property type="term" value="F:nucleic acid binding"/>
    <property type="evidence" value="ECO:0007669"/>
    <property type="project" value="InterPro"/>
</dbReference>
<dbReference type="GO" id="GO:0006353">
    <property type="term" value="P:DNA-templated transcription termination"/>
    <property type="evidence" value="ECO:0007669"/>
    <property type="project" value="UniProtKB-KW"/>
</dbReference>
<dbReference type="SMART" id="SM00733">
    <property type="entry name" value="Mterf"/>
    <property type="match status" value="7"/>
</dbReference>
<feature type="transmembrane region" description="Helical" evidence="4">
    <location>
        <begin position="235"/>
        <end position="257"/>
    </location>
</feature>
<evidence type="ECO:0000256" key="4">
    <source>
        <dbReference type="SAM" id="Phobius"/>
    </source>
</evidence>
<keyword evidence="4" id="KW-0812">Transmembrane</keyword>
<dbReference type="Proteomes" id="UP000467840">
    <property type="component" value="Chromosome 4"/>
</dbReference>
<dbReference type="FunFam" id="1.25.70.10:FF:000001">
    <property type="entry name" value="Mitochondrial transcription termination factor-like"/>
    <property type="match status" value="2"/>
</dbReference>
<keyword evidence="6" id="KW-1185">Reference proteome</keyword>
<comment type="caution">
    <text evidence="5">The sequence shown here is derived from an EMBL/GenBank/DDBJ whole genome shotgun (WGS) entry which is preliminary data.</text>
</comment>
<dbReference type="PANTHER" id="PTHR13068:SF185">
    <property type="match status" value="1"/>
</dbReference>
<evidence type="ECO:0000313" key="5">
    <source>
        <dbReference type="EMBL" id="KAF2300285.1"/>
    </source>
</evidence>
<dbReference type="AlphaFoldDB" id="A0A6A6LID3"/>
<comment type="similarity">
    <text evidence="1">Belongs to the mTERF family.</text>
</comment>
<protein>
    <submittedName>
        <fullName evidence="5">Uncharacterized protein</fullName>
    </submittedName>
</protein>
<sequence length="403" mass="45349">MPQSSISFLVTYHPLIVCLKAFNFAEGVKKVVQTGFDPSKPTFVRALQILLGSSQKTWEHKIEAYRRWGLSEEEISSIFRKSPLSIGLSEKKIMCNMNFLVCKMGWQPAAVARVPVVLCYGLQTRIMPRCSVIRVLLLKGSIKADIPISSVLTSCEKYFLESLLPRIKVLRMENGLNLPLVISCAECNDDAAVHAREGISGLGAVLRNMIMGYSCFIQVGWSPREAKALRLCKALLFYGLISLVVAVFVALQVLLGIKQKTWEDKIEAFRRWGLSEEEILLIFRKNPLCMGLSEKNIMCSMNFLVCKMGWQPAAVARVPVVLCYGLETRIMPRCLVIRVLLLKGLIKADVPLSTMLIPSEKNFLERFVIKYQDQVPQLLDILHGKMRLTELGFGFDDKSAILD</sequence>
<organism evidence="5 6">
    <name type="scientific">Hevea brasiliensis</name>
    <name type="common">Para rubber tree</name>
    <name type="synonym">Siphonia brasiliensis</name>
    <dbReference type="NCBI Taxonomy" id="3981"/>
    <lineage>
        <taxon>Eukaryota</taxon>
        <taxon>Viridiplantae</taxon>
        <taxon>Streptophyta</taxon>
        <taxon>Embryophyta</taxon>
        <taxon>Tracheophyta</taxon>
        <taxon>Spermatophyta</taxon>
        <taxon>Magnoliopsida</taxon>
        <taxon>eudicotyledons</taxon>
        <taxon>Gunneridae</taxon>
        <taxon>Pentapetalae</taxon>
        <taxon>rosids</taxon>
        <taxon>fabids</taxon>
        <taxon>Malpighiales</taxon>
        <taxon>Euphorbiaceae</taxon>
        <taxon>Crotonoideae</taxon>
        <taxon>Micrandreae</taxon>
        <taxon>Hevea</taxon>
    </lineage>
</organism>
<dbReference type="InterPro" id="IPR003690">
    <property type="entry name" value="MTERF"/>
</dbReference>
<evidence type="ECO:0000256" key="3">
    <source>
        <dbReference type="ARBA" id="ARBA00022946"/>
    </source>
</evidence>
<dbReference type="InterPro" id="IPR038538">
    <property type="entry name" value="MTERF_sf"/>
</dbReference>
<keyword evidence="4" id="KW-1133">Transmembrane helix</keyword>
<evidence type="ECO:0000313" key="6">
    <source>
        <dbReference type="Proteomes" id="UP000467840"/>
    </source>
</evidence>
<dbReference type="Pfam" id="PF02536">
    <property type="entry name" value="mTERF"/>
    <property type="match status" value="2"/>
</dbReference>
<reference evidence="5 6" key="1">
    <citation type="journal article" date="2020" name="Mol. Plant">
        <title>The Chromosome-Based Rubber Tree Genome Provides New Insights into Spurge Genome Evolution and Rubber Biosynthesis.</title>
        <authorList>
            <person name="Liu J."/>
            <person name="Shi C."/>
            <person name="Shi C.C."/>
            <person name="Li W."/>
            <person name="Zhang Q.J."/>
            <person name="Zhang Y."/>
            <person name="Li K."/>
            <person name="Lu H.F."/>
            <person name="Shi C."/>
            <person name="Zhu S.T."/>
            <person name="Xiao Z.Y."/>
            <person name="Nan H."/>
            <person name="Yue Y."/>
            <person name="Zhu X.G."/>
            <person name="Wu Y."/>
            <person name="Hong X.N."/>
            <person name="Fan G.Y."/>
            <person name="Tong Y."/>
            <person name="Zhang D."/>
            <person name="Mao C.L."/>
            <person name="Liu Y.L."/>
            <person name="Hao S.J."/>
            <person name="Liu W.Q."/>
            <person name="Lv M.Q."/>
            <person name="Zhang H.B."/>
            <person name="Liu Y."/>
            <person name="Hu-Tang G.R."/>
            <person name="Wang J.P."/>
            <person name="Wang J.H."/>
            <person name="Sun Y.H."/>
            <person name="Ni S.B."/>
            <person name="Chen W.B."/>
            <person name="Zhang X.C."/>
            <person name="Jiao Y.N."/>
            <person name="Eichler E.E."/>
            <person name="Li G.H."/>
            <person name="Liu X."/>
            <person name="Gao L.Z."/>
        </authorList>
    </citation>
    <scope>NUCLEOTIDE SEQUENCE [LARGE SCALE GENOMIC DNA]</scope>
    <source>
        <strain evidence="6">cv. GT1</strain>
        <tissue evidence="5">Leaf</tissue>
    </source>
</reference>
<keyword evidence="3" id="KW-0809">Transit peptide</keyword>
<dbReference type="EMBL" id="JAAGAX010000010">
    <property type="protein sequence ID" value="KAF2300285.1"/>
    <property type="molecule type" value="Genomic_DNA"/>
</dbReference>
<dbReference type="PANTHER" id="PTHR13068">
    <property type="entry name" value="CGI-12 PROTEIN-RELATED"/>
    <property type="match status" value="1"/>
</dbReference>
<accession>A0A6A6LID3</accession>
<evidence type="ECO:0000256" key="2">
    <source>
        <dbReference type="ARBA" id="ARBA00022472"/>
    </source>
</evidence>
<keyword evidence="2" id="KW-0805">Transcription regulation</keyword>
<gene>
    <name evidence="5" type="ORF">GH714_011414</name>
</gene>
<evidence type="ECO:0000256" key="1">
    <source>
        <dbReference type="ARBA" id="ARBA00007692"/>
    </source>
</evidence>